<proteinExistence type="predicted"/>
<name>A0A1D9PC24_9FLAO</name>
<dbReference type="STRING" id="1306519.BIW12_11865"/>
<dbReference type="Gene3D" id="2.160.20.120">
    <property type="match status" value="1"/>
</dbReference>
<accession>A0A1D9PC24</accession>
<dbReference type="InterPro" id="IPR021255">
    <property type="entry name" value="DUF2807"/>
</dbReference>
<evidence type="ECO:0000313" key="3">
    <source>
        <dbReference type="EMBL" id="APA00068.1"/>
    </source>
</evidence>
<evidence type="ECO:0000256" key="1">
    <source>
        <dbReference type="SAM" id="MobiDB-lite"/>
    </source>
</evidence>
<dbReference type="KEGG" id="fcm:BIW12_11865"/>
<dbReference type="OrthoDB" id="1422484at2"/>
<dbReference type="RefSeq" id="WP_071185308.1">
    <property type="nucleotide sequence ID" value="NZ_CP017774.1"/>
</dbReference>
<gene>
    <name evidence="3" type="ORF">BIW12_11865</name>
</gene>
<evidence type="ECO:0000313" key="4">
    <source>
        <dbReference type="Proteomes" id="UP000178198"/>
    </source>
</evidence>
<organism evidence="3 4">
    <name type="scientific">Flavobacterium commune</name>
    <dbReference type="NCBI Taxonomy" id="1306519"/>
    <lineage>
        <taxon>Bacteria</taxon>
        <taxon>Pseudomonadati</taxon>
        <taxon>Bacteroidota</taxon>
        <taxon>Flavobacteriia</taxon>
        <taxon>Flavobacteriales</taxon>
        <taxon>Flavobacteriaceae</taxon>
        <taxon>Flavobacterium</taxon>
    </lineage>
</organism>
<dbReference type="PROSITE" id="PS51257">
    <property type="entry name" value="PROKAR_LIPOPROTEIN"/>
    <property type="match status" value="1"/>
</dbReference>
<dbReference type="AlphaFoldDB" id="A0A1D9PC24"/>
<feature type="domain" description="Putative auto-transporter adhesin head GIN" evidence="2">
    <location>
        <begin position="45"/>
        <end position="226"/>
    </location>
</feature>
<evidence type="ECO:0000259" key="2">
    <source>
        <dbReference type="Pfam" id="PF10988"/>
    </source>
</evidence>
<reference evidence="3 4" key="1">
    <citation type="submission" date="2016-10" db="EMBL/GenBank/DDBJ databases">
        <title>Complete Genome Sequence of Flavobacterium sp. PK15.</title>
        <authorList>
            <person name="Ekwe A."/>
            <person name="Kim S.B."/>
        </authorList>
    </citation>
    <scope>NUCLEOTIDE SEQUENCE [LARGE SCALE GENOMIC DNA]</scope>
    <source>
        <strain evidence="3 4">PK15</strain>
    </source>
</reference>
<feature type="compositionally biased region" description="Basic and acidic residues" evidence="1">
    <location>
        <begin position="220"/>
        <end position="230"/>
    </location>
</feature>
<protein>
    <submittedName>
        <fullName evidence="3">DUF2807 domain-containing protein</fullName>
    </submittedName>
</protein>
<feature type="compositionally biased region" description="Polar residues" evidence="1">
    <location>
        <begin position="231"/>
        <end position="242"/>
    </location>
</feature>
<dbReference type="Proteomes" id="UP000178198">
    <property type="component" value="Chromosome"/>
</dbReference>
<sequence>MLVSLKNSLIVFAAATLISCNNNHHHHSIKGNGNIVTQKRDIEDNFKSIEANSGIEVIVEQADRTRIAVEADENIQNSITTKVRNGVLIISRKNGSYSSHHGQKVFITVPVIEELTANSASSIKTKNTLKGENISLNTSSAAKIEAQLSIDNIKANSSSASKIDIKGMALNLDAEASSASKIEAEDLLVNTITVETSSGSKVSVHPILSLKADASSGSRIEYHNNPKQIEKTSSSGASIEPD</sequence>
<dbReference type="EMBL" id="CP017774">
    <property type="protein sequence ID" value="APA00068.1"/>
    <property type="molecule type" value="Genomic_DNA"/>
</dbReference>
<dbReference type="Pfam" id="PF10988">
    <property type="entry name" value="DUF2807"/>
    <property type="match status" value="1"/>
</dbReference>
<keyword evidence="4" id="KW-1185">Reference proteome</keyword>
<feature type="region of interest" description="Disordered" evidence="1">
    <location>
        <begin position="219"/>
        <end position="242"/>
    </location>
</feature>